<evidence type="ECO:0000259" key="2">
    <source>
        <dbReference type="Pfam" id="PF00635"/>
    </source>
</evidence>
<dbReference type="Gene3D" id="2.60.40.10">
    <property type="entry name" value="Immunoglobulins"/>
    <property type="match status" value="1"/>
</dbReference>
<dbReference type="Proteomes" id="UP000614601">
    <property type="component" value="Unassembled WGS sequence"/>
</dbReference>
<dbReference type="EMBL" id="CAJFDH010000004">
    <property type="protein sequence ID" value="CAD5219804.1"/>
    <property type="molecule type" value="Genomic_DNA"/>
</dbReference>
<dbReference type="EMBL" id="CAJFCW020000004">
    <property type="protein sequence ID" value="CAG9112894.1"/>
    <property type="molecule type" value="Genomic_DNA"/>
</dbReference>
<keyword evidence="4" id="KW-1185">Reference proteome</keyword>
<name>A0A811KWH6_9BILA</name>
<comment type="caution">
    <text evidence="3">The sequence shown here is derived from an EMBL/GenBank/DDBJ whole genome shotgun (WGS) entry which is preliminary data.</text>
</comment>
<feature type="transmembrane region" description="Helical" evidence="1">
    <location>
        <begin position="115"/>
        <end position="137"/>
    </location>
</feature>
<dbReference type="AlphaFoldDB" id="A0A811KWH6"/>
<feature type="domain" description="MSP" evidence="2">
    <location>
        <begin position="232"/>
        <end position="316"/>
    </location>
</feature>
<evidence type="ECO:0000313" key="4">
    <source>
        <dbReference type="Proteomes" id="UP000614601"/>
    </source>
</evidence>
<keyword evidence="1" id="KW-0812">Transmembrane</keyword>
<proteinExistence type="predicted"/>
<dbReference type="SUPFAM" id="SSF49354">
    <property type="entry name" value="PapD-like"/>
    <property type="match status" value="1"/>
</dbReference>
<dbReference type="OrthoDB" id="10495657at2759"/>
<keyword evidence="1" id="KW-0472">Membrane</keyword>
<keyword evidence="1" id="KW-1133">Transmembrane helix</keyword>
<accession>A0A811KWH6</accession>
<feature type="transmembrane region" description="Helical" evidence="1">
    <location>
        <begin position="60"/>
        <end position="81"/>
    </location>
</feature>
<dbReference type="InterPro" id="IPR008962">
    <property type="entry name" value="PapD-like_sf"/>
</dbReference>
<dbReference type="Proteomes" id="UP000783686">
    <property type="component" value="Unassembled WGS sequence"/>
</dbReference>
<feature type="transmembrane region" description="Helical" evidence="1">
    <location>
        <begin position="87"/>
        <end position="108"/>
    </location>
</feature>
<gene>
    <name evidence="3" type="ORF">BOKJ2_LOCUS8627</name>
</gene>
<dbReference type="InterPro" id="IPR000535">
    <property type="entry name" value="MSP_dom"/>
</dbReference>
<reference evidence="3" key="1">
    <citation type="submission" date="2020-09" db="EMBL/GenBank/DDBJ databases">
        <authorList>
            <person name="Kikuchi T."/>
        </authorList>
    </citation>
    <scope>NUCLEOTIDE SEQUENCE</scope>
    <source>
        <strain evidence="3">SH1</strain>
    </source>
</reference>
<dbReference type="Pfam" id="PF00635">
    <property type="entry name" value="Motile_Sperm"/>
    <property type="match status" value="1"/>
</dbReference>
<evidence type="ECO:0000256" key="1">
    <source>
        <dbReference type="SAM" id="Phobius"/>
    </source>
</evidence>
<sequence length="343" mass="38946">MSLLHDLTRDDQTSRENKCVLKTPFLQNLLVQMVHIRPDIALIVVVITSLYLINGSQNGLICNTLTVVPSVLITFIVRDLHPMSLSLIRNVLIFWTLLGITVPVDYVCHQVSGYFAFKFIILEATLFCVLKKIIAFVDWSSLPKVARTPAPKIDHEKQMPMYHKQSFPLYGDNLSQTFHPATSLSTGIEGGDGDCTCEKLPLVLKEDNPEVLSSVSTIETLVQLLAHDLPKLEVFSNNNVTLSKNKRSCIVELQNKGSCNLMWLMKTNSNNYIVAMPTKGILKQDQSCKVVLQVRGKLKKEARKPKVVFEYIPVTSKWFCFKKNLMDKYKDEKQKEFLSIEVR</sequence>
<dbReference type="InterPro" id="IPR013783">
    <property type="entry name" value="Ig-like_fold"/>
</dbReference>
<feature type="transmembrane region" description="Helical" evidence="1">
    <location>
        <begin position="34"/>
        <end position="53"/>
    </location>
</feature>
<protein>
    <recommendedName>
        <fullName evidence="2">MSP domain-containing protein</fullName>
    </recommendedName>
</protein>
<evidence type="ECO:0000313" key="3">
    <source>
        <dbReference type="EMBL" id="CAD5219804.1"/>
    </source>
</evidence>
<organism evidence="3 4">
    <name type="scientific">Bursaphelenchus okinawaensis</name>
    <dbReference type="NCBI Taxonomy" id="465554"/>
    <lineage>
        <taxon>Eukaryota</taxon>
        <taxon>Metazoa</taxon>
        <taxon>Ecdysozoa</taxon>
        <taxon>Nematoda</taxon>
        <taxon>Chromadorea</taxon>
        <taxon>Rhabditida</taxon>
        <taxon>Tylenchina</taxon>
        <taxon>Tylenchomorpha</taxon>
        <taxon>Aphelenchoidea</taxon>
        <taxon>Aphelenchoididae</taxon>
        <taxon>Bursaphelenchus</taxon>
    </lineage>
</organism>